<accession>A0ABX0VC24</accession>
<dbReference type="Gene3D" id="3.30.1460.30">
    <property type="entry name" value="YgaC/TfoX-N like chaperone"/>
    <property type="match status" value="1"/>
</dbReference>
<dbReference type="Pfam" id="PF04993">
    <property type="entry name" value="TfoX_N"/>
    <property type="match status" value="1"/>
</dbReference>
<sequence>MDADTIRDIFRSVDLLRIRRMFGGQGIYQGDVMFALEAGGELYLKTDTETVETFRSINSRPFVYTAHNGRAMETSYWLMPDACLDDEDEAARFALLALQAARRAQAAKPAKARAKPAKKRA</sequence>
<dbReference type="InterPro" id="IPR007076">
    <property type="entry name" value="TfoX_N"/>
</dbReference>
<dbReference type="EMBL" id="JAATJS010000004">
    <property type="protein sequence ID" value="NIX77410.1"/>
    <property type="molecule type" value="Genomic_DNA"/>
</dbReference>
<dbReference type="Proteomes" id="UP000707352">
    <property type="component" value="Unassembled WGS sequence"/>
</dbReference>
<dbReference type="PANTHER" id="PTHR36121">
    <property type="entry name" value="PROTEIN SXY"/>
    <property type="match status" value="1"/>
</dbReference>
<feature type="domain" description="TfoX N-terminal" evidence="1">
    <location>
        <begin position="9"/>
        <end position="101"/>
    </location>
</feature>
<evidence type="ECO:0000259" key="1">
    <source>
        <dbReference type="Pfam" id="PF04993"/>
    </source>
</evidence>
<keyword evidence="3" id="KW-1185">Reference proteome</keyword>
<dbReference type="SUPFAM" id="SSF159894">
    <property type="entry name" value="YgaC/TfoX-N like"/>
    <property type="match status" value="1"/>
</dbReference>
<dbReference type="InterPro" id="IPR047525">
    <property type="entry name" value="TfoX-like"/>
</dbReference>
<evidence type="ECO:0000313" key="3">
    <source>
        <dbReference type="Proteomes" id="UP000707352"/>
    </source>
</evidence>
<dbReference type="RefSeq" id="WP_167673328.1">
    <property type="nucleotide sequence ID" value="NZ_JAATJS010000004.1"/>
</dbReference>
<dbReference type="PANTHER" id="PTHR36121:SF1">
    <property type="entry name" value="PROTEIN SXY"/>
    <property type="match status" value="1"/>
</dbReference>
<name>A0ABX0VC24_9HYPH</name>
<protein>
    <submittedName>
        <fullName evidence="2">TfoX/Sxy family protein</fullName>
    </submittedName>
</protein>
<proteinExistence type="predicted"/>
<organism evidence="2 3">
    <name type="scientific">Microvirga terricola</name>
    <dbReference type="NCBI Taxonomy" id="2719797"/>
    <lineage>
        <taxon>Bacteria</taxon>
        <taxon>Pseudomonadati</taxon>
        <taxon>Pseudomonadota</taxon>
        <taxon>Alphaproteobacteria</taxon>
        <taxon>Hyphomicrobiales</taxon>
        <taxon>Methylobacteriaceae</taxon>
        <taxon>Microvirga</taxon>
    </lineage>
</organism>
<gene>
    <name evidence="2" type="ORF">HB375_12415</name>
</gene>
<comment type="caution">
    <text evidence="2">The sequence shown here is derived from an EMBL/GenBank/DDBJ whole genome shotgun (WGS) entry which is preliminary data.</text>
</comment>
<reference evidence="2 3" key="1">
    <citation type="submission" date="2020-03" db="EMBL/GenBank/DDBJ databases">
        <title>The genome sequence of Microvirga sp. c23x22.</title>
        <authorList>
            <person name="Zhang X."/>
        </authorList>
    </citation>
    <scope>NUCLEOTIDE SEQUENCE [LARGE SCALE GENOMIC DNA]</scope>
    <source>
        <strain evidence="3">c23x22</strain>
    </source>
</reference>
<evidence type="ECO:0000313" key="2">
    <source>
        <dbReference type="EMBL" id="NIX77410.1"/>
    </source>
</evidence>